<organism evidence="6 7">
    <name type="scientific">Sinomicrobium oceani</name>
    <dbReference type="NCBI Taxonomy" id="1150368"/>
    <lineage>
        <taxon>Bacteria</taxon>
        <taxon>Pseudomonadati</taxon>
        <taxon>Bacteroidota</taxon>
        <taxon>Flavobacteriia</taxon>
        <taxon>Flavobacteriales</taxon>
        <taxon>Flavobacteriaceae</taxon>
        <taxon>Sinomicrobium</taxon>
    </lineage>
</organism>
<reference evidence="6 7" key="1">
    <citation type="submission" date="2016-11" db="EMBL/GenBank/DDBJ databases">
        <authorList>
            <person name="Jaros S."/>
            <person name="Januszkiewicz K."/>
            <person name="Wedrychowicz H."/>
        </authorList>
    </citation>
    <scope>NUCLEOTIDE SEQUENCE [LARGE SCALE GENOMIC DNA]</scope>
    <source>
        <strain evidence="6 7">CGMCC 1.12145</strain>
    </source>
</reference>
<keyword evidence="3" id="KW-1015">Disulfide bond</keyword>
<name>A0A1K1Q577_9FLAO</name>
<dbReference type="GO" id="GO:0017004">
    <property type="term" value="P:cytochrome complex assembly"/>
    <property type="evidence" value="ECO:0007669"/>
    <property type="project" value="UniProtKB-KW"/>
</dbReference>
<evidence type="ECO:0000256" key="2">
    <source>
        <dbReference type="ARBA" id="ARBA00022748"/>
    </source>
</evidence>
<dbReference type="PANTHER" id="PTHR42852">
    <property type="entry name" value="THIOL:DISULFIDE INTERCHANGE PROTEIN DSBE"/>
    <property type="match status" value="1"/>
</dbReference>
<keyword evidence="2" id="KW-0201">Cytochrome c-type biogenesis</keyword>
<keyword evidence="4" id="KW-0676">Redox-active center</keyword>
<dbReference type="Gene3D" id="3.40.30.10">
    <property type="entry name" value="Glutaredoxin"/>
    <property type="match status" value="1"/>
</dbReference>
<accession>A0A1K1Q577</accession>
<proteinExistence type="predicted"/>
<comment type="subcellular location">
    <subcellularLocation>
        <location evidence="1">Cell envelope</location>
    </subcellularLocation>
</comment>
<dbReference type="InterPro" id="IPR013766">
    <property type="entry name" value="Thioredoxin_domain"/>
</dbReference>
<dbReference type="Pfam" id="PF13905">
    <property type="entry name" value="Thioredoxin_8"/>
    <property type="match status" value="1"/>
</dbReference>
<evidence type="ECO:0000313" key="6">
    <source>
        <dbReference type="EMBL" id="SFW54869.1"/>
    </source>
</evidence>
<dbReference type="GO" id="GO:0030313">
    <property type="term" value="C:cell envelope"/>
    <property type="evidence" value="ECO:0007669"/>
    <property type="project" value="UniProtKB-SubCell"/>
</dbReference>
<dbReference type="PROSITE" id="PS00194">
    <property type="entry name" value="THIOREDOXIN_1"/>
    <property type="match status" value="1"/>
</dbReference>
<dbReference type="PANTHER" id="PTHR42852:SF6">
    <property type="entry name" value="THIOL:DISULFIDE INTERCHANGE PROTEIN DSBE"/>
    <property type="match status" value="1"/>
</dbReference>
<feature type="domain" description="Thioredoxin" evidence="5">
    <location>
        <begin position="307"/>
        <end position="453"/>
    </location>
</feature>
<evidence type="ECO:0000256" key="4">
    <source>
        <dbReference type="ARBA" id="ARBA00023284"/>
    </source>
</evidence>
<dbReference type="AlphaFoldDB" id="A0A1K1Q577"/>
<dbReference type="InterPro" id="IPR017937">
    <property type="entry name" value="Thioredoxin_CS"/>
</dbReference>
<sequence>MKLKYIALIAVYAGCLSCKDGDMITVRLDPESTFDTIYMTELITEKDIAELPANSEIKNIPLDYTTIADIHTKNNEKQYLTIWTPGKELVISETPDAGITTNDTGDSLVNDLRRGTLNFIQRNSALIFNPEVKDSVPGVFENFRKEREAAIDRFREVLNPEVIALLHFQNDARIYSFLFWLGRISKKLDADDPYFDFITDIPEPGQFLKTLPDVYLYRYEVEYLRANRSIADIPAFLRFIEAKTGDKDLSDFLKVIYIRALIENPSYWESHEQLFTSELLTQVLETEKSSNSYYRILEKPIAGFYASRNGQEAFLFEAEDESGKSFHLESFKGKVIFIDVWATWCAPCVQQRPEVLELAEKYKENDDVKILLVSVDSSREWWLSFLENETTSPGTNLYIENGMRTEFGDHYNIRSIPRYILIGKDGKIADSQMTGLSLETENKIEKELSRNNYR</sequence>
<evidence type="ECO:0000256" key="1">
    <source>
        <dbReference type="ARBA" id="ARBA00004196"/>
    </source>
</evidence>
<dbReference type="InterPro" id="IPR050553">
    <property type="entry name" value="Thioredoxin_ResA/DsbE_sf"/>
</dbReference>
<protein>
    <submittedName>
        <fullName evidence="6">Thiol-disulfide isomerase or thioredoxin</fullName>
    </submittedName>
</protein>
<dbReference type="EMBL" id="FPJE01000011">
    <property type="protein sequence ID" value="SFW54869.1"/>
    <property type="molecule type" value="Genomic_DNA"/>
</dbReference>
<dbReference type="PROSITE" id="PS51352">
    <property type="entry name" value="THIOREDOXIN_2"/>
    <property type="match status" value="1"/>
</dbReference>
<keyword evidence="6" id="KW-0413">Isomerase</keyword>
<evidence type="ECO:0000313" key="7">
    <source>
        <dbReference type="Proteomes" id="UP000182248"/>
    </source>
</evidence>
<dbReference type="SUPFAM" id="SSF52833">
    <property type="entry name" value="Thioredoxin-like"/>
    <property type="match status" value="1"/>
</dbReference>
<evidence type="ECO:0000256" key="3">
    <source>
        <dbReference type="ARBA" id="ARBA00023157"/>
    </source>
</evidence>
<dbReference type="STRING" id="1150368.SAMN02927921_02269"/>
<dbReference type="Proteomes" id="UP000182248">
    <property type="component" value="Unassembled WGS sequence"/>
</dbReference>
<dbReference type="OrthoDB" id="1098640at2"/>
<evidence type="ECO:0000259" key="5">
    <source>
        <dbReference type="PROSITE" id="PS51352"/>
    </source>
</evidence>
<dbReference type="InterPro" id="IPR036249">
    <property type="entry name" value="Thioredoxin-like_sf"/>
</dbReference>
<gene>
    <name evidence="6" type="ORF">SAMN02927921_02269</name>
</gene>
<dbReference type="GO" id="GO:0016853">
    <property type="term" value="F:isomerase activity"/>
    <property type="evidence" value="ECO:0007669"/>
    <property type="project" value="UniProtKB-KW"/>
</dbReference>
<keyword evidence="7" id="KW-1185">Reference proteome</keyword>
<dbReference type="InterPro" id="IPR012336">
    <property type="entry name" value="Thioredoxin-like_fold"/>
</dbReference>
<dbReference type="CDD" id="cd02966">
    <property type="entry name" value="TlpA_like_family"/>
    <property type="match status" value="1"/>
</dbReference>
<dbReference type="RefSeq" id="WP_072317484.1">
    <property type="nucleotide sequence ID" value="NZ_FPJE01000011.1"/>
</dbReference>